<dbReference type="GO" id="GO:0043248">
    <property type="term" value="P:proteasome assembly"/>
    <property type="evidence" value="ECO:0007669"/>
    <property type="project" value="InterPro"/>
</dbReference>
<dbReference type="Pfam" id="PF23271">
    <property type="entry name" value="HEAT_GCN1"/>
    <property type="match status" value="1"/>
</dbReference>
<dbReference type="Proteomes" id="UP000440578">
    <property type="component" value="Unassembled WGS sequence"/>
</dbReference>
<evidence type="ECO:0000256" key="1">
    <source>
        <dbReference type="ARBA" id="ARBA00022737"/>
    </source>
</evidence>
<dbReference type="GO" id="GO:0000502">
    <property type="term" value="C:proteasome complex"/>
    <property type="evidence" value="ECO:0007669"/>
    <property type="project" value="UniProtKB-KW"/>
</dbReference>
<evidence type="ECO:0000259" key="3">
    <source>
        <dbReference type="Pfam" id="PF13001"/>
    </source>
</evidence>
<dbReference type="InterPro" id="IPR024372">
    <property type="entry name" value="Ecm29_N"/>
</dbReference>
<feature type="domain" description="ECM29 ARM-like repeats" evidence="5">
    <location>
        <begin position="634"/>
        <end position="788"/>
    </location>
</feature>
<evidence type="ECO:0000259" key="5">
    <source>
        <dbReference type="Pfam" id="PF23702"/>
    </source>
</evidence>
<evidence type="ECO:0000259" key="4">
    <source>
        <dbReference type="Pfam" id="PF23271"/>
    </source>
</evidence>
<dbReference type="Pfam" id="PF13001">
    <property type="entry name" value="ECM29_N"/>
    <property type="match status" value="1"/>
</dbReference>
<feature type="compositionally biased region" description="Low complexity" evidence="2">
    <location>
        <begin position="890"/>
        <end position="900"/>
    </location>
</feature>
<feature type="domain" description="Proteasome component Ecm29 N-terminal" evidence="3">
    <location>
        <begin position="27"/>
        <end position="521"/>
    </location>
</feature>
<name>A0A6A4W284_AMPAM</name>
<evidence type="ECO:0000256" key="2">
    <source>
        <dbReference type="SAM" id="MobiDB-lite"/>
    </source>
</evidence>
<organism evidence="6 7">
    <name type="scientific">Amphibalanus amphitrite</name>
    <name type="common">Striped barnacle</name>
    <name type="synonym">Balanus amphitrite</name>
    <dbReference type="NCBI Taxonomy" id="1232801"/>
    <lineage>
        <taxon>Eukaryota</taxon>
        <taxon>Metazoa</taxon>
        <taxon>Ecdysozoa</taxon>
        <taxon>Arthropoda</taxon>
        <taxon>Crustacea</taxon>
        <taxon>Multicrustacea</taxon>
        <taxon>Cirripedia</taxon>
        <taxon>Thoracica</taxon>
        <taxon>Thoracicalcarea</taxon>
        <taxon>Balanomorpha</taxon>
        <taxon>Balanoidea</taxon>
        <taxon>Balanidae</taxon>
        <taxon>Amphibalaninae</taxon>
        <taxon>Amphibalanus</taxon>
    </lineage>
</organism>
<proteinExistence type="predicted"/>
<dbReference type="InterPro" id="IPR016024">
    <property type="entry name" value="ARM-type_fold"/>
</dbReference>
<dbReference type="PANTHER" id="PTHR23346">
    <property type="entry name" value="TRANSLATIONAL ACTIVATOR GCN1-RELATED"/>
    <property type="match status" value="1"/>
</dbReference>
<dbReference type="GO" id="GO:0036503">
    <property type="term" value="P:ERAD pathway"/>
    <property type="evidence" value="ECO:0007669"/>
    <property type="project" value="TreeGrafter"/>
</dbReference>
<evidence type="ECO:0000313" key="6">
    <source>
        <dbReference type="EMBL" id="KAF0302077.1"/>
    </source>
</evidence>
<comment type="caution">
    <text evidence="6">The sequence shown here is derived from an EMBL/GenBank/DDBJ whole genome shotgun (WGS) entry which is preliminary data.</text>
</comment>
<accession>A0A6A4W284</accession>
<keyword evidence="7" id="KW-1185">Reference proteome</keyword>
<dbReference type="InterPro" id="IPR057546">
    <property type="entry name" value="HEAT_GCN1"/>
</dbReference>
<dbReference type="Pfam" id="PF23702">
    <property type="entry name" value="ARM_ECM29"/>
    <property type="match status" value="1"/>
</dbReference>
<dbReference type="EMBL" id="VIIS01001097">
    <property type="protein sequence ID" value="KAF0302077.1"/>
    <property type="molecule type" value="Genomic_DNA"/>
</dbReference>
<feature type="region of interest" description="Disordered" evidence="2">
    <location>
        <begin position="890"/>
        <end position="914"/>
    </location>
</feature>
<evidence type="ECO:0000313" key="7">
    <source>
        <dbReference type="Proteomes" id="UP000440578"/>
    </source>
</evidence>
<dbReference type="InterPro" id="IPR055444">
    <property type="entry name" value="ARM_ECM29"/>
</dbReference>
<dbReference type="GO" id="GO:0060090">
    <property type="term" value="F:molecular adaptor activity"/>
    <property type="evidence" value="ECO:0007669"/>
    <property type="project" value="InterPro"/>
</dbReference>
<dbReference type="PANTHER" id="PTHR23346:SF19">
    <property type="entry name" value="PROTEASOME ADAPTER AND SCAFFOLD PROTEIN ECM29"/>
    <property type="match status" value="1"/>
</dbReference>
<reference evidence="6 7" key="1">
    <citation type="submission" date="2019-07" db="EMBL/GenBank/DDBJ databases">
        <title>Draft genome assembly of a fouling barnacle, Amphibalanus amphitrite (Darwin, 1854): The first reference genome for Thecostraca.</title>
        <authorList>
            <person name="Kim W."/>
        </authorList>
    </citation>
    <scope>NUCLEOTIDE SEQUENCE [LARGE SCALE GENOMIC DNA]</scope>
    <source>
        <strain evidence="6">SNU_AA5</strain>
        <tissue evidence="6">Soma without cirri and trophi</tissue>
    </source>
</reference>
<dbReference type="OrthoDB" id="16066at2759"/>
<gene>
    <name evidence="6" type="primary">ECPAS_1</name>
    <name evidence="6" type="ORF">FJT64_025820</name>
</gene>
<protein>
    <submittedName>
        <fullName evidence="6">Proteasome adapter and scaffold protein ECM29</fullName>
    </submittedName>
</protein>
<dbReference type="AlphaFoldDB" id="A0A6A4W284"/>
<dbReference type="SUPFAM" id="SSF48371">
    <property type="entry name" value="ARM repeat"/>
    <property type="match status" value="2"/>
</dbReference>
<keyword evidence="1" id="KW-0677">Repeat</keyword>
<dbReference type="GO" id="GO:0005737">
    <property type="term" value="C:cytoplasm"/>
    <property type="evidence" value="ECO:0007669"/>
    <property type="project" value="TreeGrafter"/>
</dbReference>
<keyword evidence="6" id="KW-0647">Proteasome</keyword>
<feature type="domain" description="Stalled ribosome sensor GCN1-like HEAT repeats region" evidence="4">
    <location>
        <begin position="1088"/>
        <end position="1236"/>
    </location>
</feature>
<dbReference type="GO" id="GO:0005634">
    <property type="term" value="C:nucleus"/>
    <property type="evidence" value="ECO:0007669"/>
    <property type="project" value="TreeGrafter"/>
</dbReference>
<sequence length="1259" mass="137829">MKELLCCFCKLIVMENPPVNQDELALVERVFLRIGSAETDEQLQNALTKFLPPVLLKLSSTQEGVRKKVMELLVHVNKRLKSRPVVQLPVETLLLQYQDPAASSFLKNFTVIYVKMGFPRLEPAKQAELAIPLLLSIEDSPTSHQDSLLSLVTSVLATADLSNERGRADIDKLKEKPAVLTLLLDFILDLLLLPYGVTWPPPAAQGGEAAPPVPPPGLSEKAVRRALGDQPPPPERLERLKAGLVRFLSLGQLPAGRVAPHLLVAMADTRFTVANLADMELRRLCNLDWEDPALISQLCSLYLGTLVNKNTPPSGPAAPPQEQRRQPVGTRIRLKLLPYLCRSKTAATMFPQSVQVMFDSFYGTNTNPKLKLQALQFIIQIIQHSTESRLAPLGPMVLGVLHSVLAEEKTDQRLRSTAYTAIGRLGQKLPAVISRDLNVVRVLFDALEQEESETGQFVQDTLQLLGPSLRRLDDAQQTVMEALLGSCLERPSARARQVAVQYAAVVFPESHAVSRLQLLLATADSQEEVAAEALKHLKLDGKDVQDSSKAREFPDFAQMITCITRKISERESKKQTTTVGNNVLPFPPTAFAMMIRYLSLCLQHQAAPDRPVSTELVRGRAAGLGAALQSPALAAPVETFLTLTIRLLRASVADAPLFCLLETVAAAPGRLAPLLADQLDWLKTLVSYPRETVRGHAAELYGVVAAAIQDDKQFGESLRLMHQLATSKVLEEQHGGMLGLAQCLARRARENRPPQRTDEVVIQLTADLLSHLESSQPALQAACLSSVSELGRTGPLPVAAGPADQRSPPSLHYVVTTLLNTATSKKLPSKMRERAIVACGLVCVGDPGLAFRREIVEHFLSVSSELDELELQMAVGEALVGAVLGPQSPEAADPWWPAEPGQTPPEQPAGAEPHRPEQLLTWLLRQLLENQLTQTHPKVRQSAAVWLLALVKHCQHLQRLKDKLADIQAAFMELLASGNDLVQEAASKGLALVYDSGDEQQRATLVDGLVGALTGSAARPATQKVTADTKLFAQGELGKDPSGGQLSTYKELCSLASDLNQPDLIYKFMTLVNHNAAWNSRRGAAFGFSSIASKAGEALTPHLANIVPKLYRYQFDPKPQVQQTMRSIWSSIVPESTKTVQLYLPQIMDEVLARLTDGLWRVRESCCAALAELLCGAGLDPVLPRLPEMWSTLFRVRDDIKESVRLAANKTLEVLSRVCVRLCEQQESVKTSEQTLTLVLPVLLETGLASTVREVRAIR</sequence>
<dbReference type="InterPro" id="IPR011989">
    <property type="entry name" value="ARM-like"/>
</dbReference>
<dbReference type="Gene3D" id="1.25.10.10">
    <property type="entry name" value="Leucine-rich Repeat Variant"/>
    <property type="match status" value="3"/>
</dbReference>